<dbReference type="EMBL" id="MHFR01000062">
    <property type="protein sequence ID" value="OGW95500.1"/>
    <property type="molecule type" value="Genomic_DNA"/>
</dbReference>
<dbReference type="PANTHER" id="PTHR38471">
    <property type="entry name" value="FOUR HELIX BUNDLE PROTEIN"/>
    <property type="match status" value="1"/>
</dbReference>
<dbReference type="Pfam" id="PF05635">
    <property type="entry name" value="23S_rRNA_IVP"/>
    <property type="match status" value="1"/>
</dbReference>
<dbReference type="SUPFAM" id="SSF158446">
    <property type="entry name" value="IVS-encoded protein-like"/>
    <property type="match status" value="1"/>
</dbReference>
<dbReference type="Proteomes" id="UP000178187">
    <property type="component" value="Unassembled WGS sequence"/>
</dbReference>
<dbReference type="InterPro" id="IPR036583">
    <property type="entry name" value="23S_rRNA_IVS_sf"/>
</dbReference>
<dbReference type="NCBIfam" id="TIGR02436">
    <property type="entry name" value="four helix bundle protein"/>
    <property type="match status" value="1"/>
</dbReference>
<protein>
    <submittedName>
        <fullName evidence="1">Four helix bundle protein</fullName>
    </submittedName>
</protein>
<organism evidence="1 2">
    <name type="scientific">Candidatus Danuiimicrobium aquiferis</name>
    <dbReference type="NCBI Taxonomy" id="1801832"/>
    <lineage>
        <taxon>Bacteria</taxon>
        <taxon>Pseudomonadati</taxon>
        <taxon>Candidatus Omnitrophota</taxon>
        <taxon>Candidatus Danuiimicrobium</taxon>
    </lineage>
</organism>
<proteinExistence type="predicted"/>
<evidence type="ECO:0000313" key="2">
    <source>
        <dbReference type="Proteomes" id="UP000178187"/>
    </source>
</evidence>
<comment type="caution">
    <text evidence="1">The sequence shown here is derived from an EMBL/GenBank/DDBJ whole genome shotgun (WGS) entry which is preliminary data.</text>
</comment>
<dbReference type="PANTHER" id="PTHR38471:SF2">
    <property type="entry name" value="FOUR HELIX BUNDLE PROTEIN"/>
    <property type="match status" value="1"/>
</dbReference>
<accession>A0A1G1KRB7</accession>
<gene>
    <name evidence="1" type="ORF">A3G33_06620</name>
</gene>
<dbReference type="Gene3D" id="1.20.1440.60">
    <property type="entry name" value="23S rRNA-intervening sequence"/>
    <property type="match status" value="1"/>
</dbReference>
<sequence length="134" mass="15064">MAEDELKQRMKIFSVRIMQLVDELPKTMTASILSKQLLRAGTAIGANYRSVCRAKSNADFAAKLAIVEEEADETIYWLELLTAGNMVKEDRIRSLIKEANEFVAITVASIKTIRQSIEKSKIKNSNSKIYVPIV</sequence>
<dbReference type="InterPro" id="IPR012657">
    <property type="entry name" value="23S_rRNA-intervening_sequence"/>
</dbReference>
<name>A0A1G1KRB7_9BACT</name>
<evidence type="ECO:0000313" key="1">
    <source>
        <dbReference type="EMBL" id="OGW95500.1"/>
    </source>
</evidence>
<reference evidence="1 2" key="1">
    <citation type="journal article" date="2016" name="Nat. Commun.">
        <title>Thousands of microbial genomes shed light on interconnected biogeochemical processes in an aquifer system.</title>
        <authorList>
            <person name="Anantharaman K."/>
            <person name="Brown C.T."/>
            <person name="Hug L.A."/>
            <person name="Sharon I."/>
            <person name="Castelle C.J."/>
            <person name="Probst A.J."/>
            <person name="Thomas B.C."/>
            <person name="Singh A."/>
            <person name="Wilkins M.J."/>
            <person name="Karaoz U."/>
            <person name="Brodie E.L."/>
            <person name="Williams K.H."/>
            <person name="Hubbard S.S."/>
            <person name="Banfield J.F."/>
        </authorList>
    </citation>
    <scope>NUCLEOTIDE SEQUENCE [LARGE SCALE GENOMIC DNA]</scope>
</reference>
<dbReference type="PIRSF" id="PIRSF035652">
    <property type="entry name" value="CHP02436"/>
    <property type="match status" value="1"/>
</dbReference>
<dbReference type="AlphaFoldDB" id="A0A1G1KRB7"/>